<protein>
    <submittedName>
        <fullName evidence="1">Uncharacterized protein</fullName>
    </submittedName>
</protein>
<dbReference type="AlphaFoldDB" id="A0A091DQ40"/>
<accession>A0A091DQ40</accession>
<evidence type="ECO:0000313" key="2">
    <source>
        <dbReference type="Proteomes" id="UP000028990"/>
    </source>
</evidence>
<organism evidence="1 2">
    <name type="scientific">Fukomys damarensis</name>
    <name type="common">Damaraland mole rat</name>
    <name type="synonym">Cryptomys damarensis</name>
    <dbReference type="NCBI Taxonomy" id="885580"/>
    <lineage>
        <taxon>Eukaryota</taxon>
        <taxon>Metazoa</taxon>
        <taxon>Chordata</taxon>
        <taxon>Craniata</taxon>
        <taxon>Vertebrata</taxon>
        <taxon>Euteleostomi</taxon>
        <taxon>Mammalia</taxon>
        <taxon>Eutheria</taxon>
        <taxon>Euarchontoglires</taxon>
        <taxon>Glires</taxon>
        <taxon>Rodentia</taxon>
        <taxon>Hystricomorpha</taxon>
        <taxon>Bathyergidae</taxon>
        <taxon>Fukomys</taxon>
    </lineage>
</organism>
<gene>
    <name evidence="1" type="ORF">H920_06009</name>
</gene>
<evidence type="ECO:0000313" key="1">
    <source>
        <dbReference type="EMBL" id="KFO32598.1"/>
    </source>
</evidence>
<dbReference type="EMBL" id="KN122153">
    <property type="protein sequence ID" value="KFO32598.1"/>
    <property type="molecule type" value="Genomic_DNA"/>
</dbReference>
<name>A0A091DQ40_FUKDA</name>
<reference evidence="1 2" key="1">
    <citation type="submission" date="2013-11" db="EMBL/GenBank/DDBJ databases">
        <title>The Damaraland mole rat (Fukomys damarensis) genome and evolution of African mole rats.</title>
        <authorList>
            <person name="Gladyshev V.N."/>
            <person name="Fang X."/>
        </authorList>
    </citation>
    <scope>NUCLEOTIDE SEQUENCE [LARGE SCALE GENOMIC DNA]</scope>
    <source>
        <tissue evidence="1">Liver</tissue>
    </source>
</reference>
<proteinExistence type="predicted"/>
<sequence length="163" mass="18447">MQATRLSFTKRSSLTVKLGTRRNPPVIPGFLLLLLLKAVLTIIPAPLLFHFEHPTSVFSVISSVNQWQPQVPEKAPLNQANPQWDSWDLSPLQSVPVTFESTPPSVKRVFYSKSQQRSCLHENFTQVCQTAVPKHVLLFREFKSNCGKIAFEPDCGFQFPVKN</sequence>
<keyword evidence="2" id="KW-1185">Reference proteome</keyword>
<dbReference type="Proteomes" id="UP000028990">
    <property type="component" value="Unassembled WGS sequence"/>
</dbReference>